<evidence type="ECO:0000259" key="7">
    <source>
        <dbReference type="PROSITE" id="PS50940"/>
    </source>
</evidence>
<dbReference type="EMBL" id="AK418285">
    <property type="protein sequence ID" value="BAN21497.1"/>
    <property type="molecule type" value="mRNA"/>
</dbReference>
<dbReference type="AlphaFoldDB" id="R4WU87"/>
<accession>R4WU87</accession>
<dbReference type="PANTHER" id="PTHR23301:SF0">
    <property type="entry name" value="CHITIN-BINDING TYPE-2 DOMAIN-CONTAINING PROTEIN-RELATED"/>
    <property type="match status" value="1"/>
</dbReference>
<evidence type="ECO:0000256" key="1">
    <source>
        <dbReference type="ARBA" id="ARBA00022669"/>
    </source>
</evidence>
<dbReference type="SMART" id="SM00494">
    <property type="entry name" value="ChtBD2"/>
    <property type="match status" value="4"/>
</dbReference>
<evidence type="ECO:0000256" key="4">
    <source>
        <dbReference type="ARBA" id="ARBA00023157"/>
    </source>
</evidence>
<name>R4WU87_RIPPE</name>
<feature type="domain" description="Chitin-binding type-2" evidence="7">
    <location>
        <begin position="24"/>
        <end position="76"/>
    </location>
</feature>
<evidence type="ECO:0000313" key="8">
    <source>
        <dbReference type="EMBL" id="BAN21497.1"/>
    </source>
</evidence>
<keyword evidence="3" id="KW-0677">Repeat</keyword>
<evidence type="ECO:0000256" key="6">
    <source>
        <dbReference type="SAM" id="SignalP"/>
    </source>
</evidence>
<keyword evidence="4" id="KW-1015">Disulfide bond</keyword>
<protein>
    <submittedName>
        <fullName evidence="8">Unkown protein</fullName>
    </submittedName>
</protein>
<dbReference type="InterPro" id="IPR051940">
    <property type="entry name" value="Chitin_bind-dev_reg"/>
</dbReference>
<keyword evidence="5" id="KW-0325">Glycoprotein</keyword>
<keyword evidence="2 6" id="KW-0732">Signal</keyword>
<reference evidence="8" key="1">
    <citation type="journal article" date="2013" name="PLoS ONE">
        <title>Gene expression in gut symbiotic organ of stinkbug affected by extracellular bacterial symbiont.</title>
        <authorList>
            <person name="Futahashi R."/>
            <person name="Tanaka K."/>
            <person name="Tanahashi M."/>
            <person name="Nikoh N."/>
            <person name="Kikuchi Y."/>
            <person name="Lee B.L."/>
            <person name="Fukatsu T."/>
        </authorList>
    </citation>
    <scope>NUCLEOTIDE SEQUENCE</scope>
    <source>
        <tissue evidence="8">Midgut</tissue>
    </source>
</reference>
<dbReference type="PROSITE" id="PS51257">
    <property type="entry name" value="PROKAR_LIPOPROTEIN"/>
    <property type="match status" value="1"/>
</dbReference>
<dbReference type="GO" id="GO:0008061">
    <property type="term" value="F:chitin binding"/>
    <property type="evidence" value="ECO:0007669"/>
    <property type="project" value="UniProtKB-KW"/>
</dbReference>
<feature type="domain" description="Chitin-binding type-2" evidence="7">
    <location>
        <begin position="183"/>
        <end position="221"/>
    </location>
</feature>
<feature type="chain" id="PRO_5004381060" evidence="6">
    <location>
        <begin position="25"/>
        <end position="221"/>
    </location>
</feature>
<feature type="non-terminal residue" evidence="8">
    <location>
        <position position="221"/>
    </location>
</feature>
<evidence type="ECO:0000256" key="2">
    <source>
        <dbReference type="ARBA" id="ARBA00022729"/>
    </source>
</evidence>
<evidence type="ECO:0000256" key="5">
    <source>
        <dbReference type="ARBA" id="ARBA00023180"/>
    </source>
</evidence>
<feature type="signal peptide" evidence="6">
    <location>
        <begin position="1"/>
        <end position="24"/>
    </location>
</feature>
<dbReference type="Pfam" id="PF01607">
    <property type="entry name" value="CBM_14"/>
    <property type="match status" value="3"/>
</dbReference>
<dbReference type="PROSITE" id="PS50940">
    <property type="entry name" value="CHIT_BIND_II"/>
    <property type="match status" value="2"/>
</dbReference>
<organism evidence="8">
    <name type="scientific">Riptortus pedestris</name>
    <name type="common">Bean bug</name>
    <dbReference type="NCBI Taxonomy" id="329032"/>
    <lineage>
        <taxon>Eukaryota</taxon>
        <taxon>Metazoa</taxon>
        <taxon>Ecdysozoa</taxon>
        <taxon>Arthropoda</taxon>
        <taxon>Hexapoda</taxon>
        <taxon>Insecta</taxon>
        <taxon>Pterygota</taxon>
        <taxon>Neoptera</taxon>
        <taxon>Paraneoptera</taxon>
        <taxon>Hemiptera</taxon>
        <taxon>Heteroptera</taxon>
        <taxon>Panheteroptera</taxon>
        <taxon>Pentatomomorpha</taxon>
        <taxon>Coreoidea</taxon>
        <taxon>Alydidae</taxon>
        <taxon>Riptortus</taxon>
    </lineage>
</organism>
<sequence>MDMDRTGIWRLLMLIGIAVTSCSATSCNEGAKYPHTDSCRMYYTCTSGNLNIKLCPLMEVFDVATGQCKFGVSCGKTECLGTETRAVESCSSYEKCVGGKWERENCPGTSKYNPLSRSCMEGSCKQCIHNQLSIGSTSSRYQICHRGIWVEKKCPLYKRFDKNRKVCVWAFDRTPSDDNKSSVLACNQGATRAEDDCSTYSLCDNGKWSLQECPENYLFDS</sequence>
<keyword evidence="1" id="KW-0147">Chitin-binding</keyword>
<evidence type="ECO:0000256" key="3">
    <source>
        <dbReference type="ARBA" id="ARBA00022737"/>
    </source>
</evidence>
<dbReference type="SUPFAM" id="SSF57625">
    <property type="entry name" value="Invertebrate chitin-binding proteins"/>
    <property type="match status" value="4"/>
</dbReference>
<dbReference type="InterPro" id="IPR002557">
    <property type="entry name" value="Chitin-bd_dom"/>
</dbReference>
<dbReference type="Gene3D" id="2.170.140.10">
    <property type="entry name" value="Chitin binding domain"/>
    <property type="match status" value="2"/>
</dbReference>
<dbReference type="PANTHER" id="PTHR23301">
    <property type="entry name" value="CHITIN BINDING PERITROPHIN-A"/>
    <property type="match status" value="1"/>
</dbReference>
<dbReference type="InterPro" id="IPR036508">
    <property type="entry name" value="Chitin-bd_dom_sf"/>
</dbReference>
<proteinExistence type="evidence at transcript level"/>
<dbReference type="GO" id="GO:0005576">
    <property type="term" value="C:extracellular region"/>
    <property type="evidence" value="ECO:0007669"/>
    <property type="project" value="InterPro"/>
</dbReference>